<protein>
    <submittedName>
        <fullName evidence="1">Uncharacterized protein</fullName>
    </submittedName>
</protein>
<dbReference type="Proteomes" id="UP000185739">
    <property type="component" value="Chromosome"/>
</dbReference>
<evidence type="ECO:0000313" key="2">
    <source>
        <dbReference type="Proteomes" id="UP000185739"/>
    </source>
</evidence>
<dbReference type="RefSeq" id="WP_075146953.1">
    <property type="nucleotide sequence ID" value="NZ_CP018839.1"/>
</dbReference>
<accession>A0A1H5W2A9</accession>
<dbReference type="InterPro" id="IPR010127">
    <property type="entry name" value="Phasin_subfam-1"/>
</dbReference>
<evidence type="ECO:0000313" key="1">
    <source>
        <dbReference type="EMBL" id="APR03316.1"/>
    </source>
</evidence>
<dbReference type="Pfam" id="PF09361">
    <property type="entry name" value="Phasin_2"/>
    <property type="match status" value="1"/>
</dbReference>
<dbReference type="EMBL" id="CP018839">
    <property type="protein sequence ID" value="APR03316.1"/>
    <property type="molecule type" value="Genomic_DNA"/>
</dbReference>
<dbReference type="KEGG" id="tcl:Tchl_0444"/>
<dbReference type="AlphaFoldDB" id="A0A1H5W2A9"/>
<organism evidence="1 2">
    <name type="scientific">Thauera chlorobenzoica</name>
    <dbReference type="NCBI Taxonomy" id="96773"/>
    <lineage>
        <taxon>Bacteria</taxon>
        <taxon>Pseudomonadati</taxon>
        <taxon>Pseudomonadota</taxon>
        <taxon>Betaproteobacteria</taxon>
        <taxon>Rhodocyclales</taxon>
        <taxon>Zoogloeaceae</taxon>
        <taxon>Thauera</taxon>
    </lineage>
</organism>
<dbReference type="STRING" id="96773.Tchl_0444"/>
<sequence>MNTSPEKLLAATRSAAEAQVVALSSASDSLLSAVEHLAALNLNTTRAVLDDAIVLGRAAAAVREPKAWFELQLGMIVPALQKSFAYARAVGGIATQARSELLGLAESGVSQSLQGVIATLENLDRNAPAGSATGSRFAAEALKSAVANASSAYDGASQAVKQVSAAAEASADHAATATVDAIDQATKATVTMLKTAA</sequence>
<keyword evidence="2" id="KW-1185">Reference proteome</keyword>
<gene>
    <name evidence="1" type="ORF">Tchl_0444</name>
</gene>
<name>A0A1H5W2A9_9RHOO</name>
<dbReference type="InterPro" id="IPR018968">
    <property type="entry name" value="Phasin"/>
</dbReference>
<dbReference type="NCBIfam" id="TIGR01841">
    <property type="entry name" value="phasin"/>
    <property type="match status" value="1"/>
</dbReference>
<proteinExistence type="predicted"/>
<dbReference type="OrthoDB" id="8526431at2"/>
<reference evidence="1 2" key="1">
    <citation type="submission" date="2016-12" db="EMBL/GenBank/DDBJ databases">
        <title>Complete genome sequence of Thauera chlorobenzoica, a Betaproteobacterium degrading haloaromatics anaerobically to CO2 and halides.</title>
        <authorList>
            <person name="Goris T."/>
            <person name="Mergelsberg M."/>
            <person name="Boll M."/>
        </authorList>
    </citation>
    <scope>NUCLEOTIDE SEQUENCE [LARGE SCALE GENOMIC DNA]</scope>
    <source>
        <strain evidence="1 2">3CB1</strain>
    </source>
</reference>